<gene>
    <name evidence="3" type="ORF">SAMN05421636_103346</name>
</gene>
<comment type="similarity">
    <text evidence="1">Belongs to the NifU family.</text>
</comment>
<dbReference type="InterPro" id="IPR001075">
    <property type="entry name" value="NIF_FeS_clus_asmbl_NifU_C"/>
</dbReference>
<dbReference type="SUPFAM" id="SSF117916">
    <property type="entry name" value="Fe-S cluster assembly (FSCA) domain-like"/>
    <property type="match status" value="1"/>
</dbReference>
<dbReference type="Pfam" id="PF01106">
    <property type="entry name" value="NifU"/>
    <property type="match status" value="1"/>
</dbReference>
<dbReference type="RefSeq" id="WP_091867109.1">
    <property type="nucleotide sequence ID" value="NZ_FNAO01000003.1"/>
</dbReference>
<organism evidence="3 4">
    <name type="scientific">Pricia antarctica</name>
    <dbReference type="NCBI Taxonomy" id="641691"/>
    <lineage>
        <taxon>Bacteria</taxon>
        <taxon>Pseudomonadati</taxon>
        <taxon>Bacteroidota</taxon>
        <taxon>Flavobacteriia</taxon>
        <taxon>Flavobacteriales</taxon>
        <taxon>Flavobacteriaceae</taxon>
        <taxon>Pricia</taxon>
    </lineage>
</organism>
<evidence type="ECO:0000313" key="3">
    <source>
        <dbReference type="EMBL" id="SDE13226.1"/>
    </source>
</evidence>
<dbReference type="InterPro" id="IPR036498">
    <property type="entry name" value="Nfu/NifU_N_sf"/>
</dbReference>
<dbReference type="Pfam" id="PF08712">
    <property type="entry name" value="Nfu_N"/>
    <property type="match status" value="2"/>
</dbReference>
<proteinExistence type="inferred from homology"/>
<dbReference type="PANTHER" id="PTHR11178">
    <property type="entry name" value="IRON-SULFUR CLUSTER SCAFFOLD PROTEIN NFU-RELATED"/>
    <property type="match status" value="1"/>
</dbReference>
<feature type="domain" description="Scaffold protein Nfu/NifU N-terminal" evidence="2">
    <location>
        <begin position="109"/>
        <end position="194"/>
    </location>
</feature>
<dbReference type="GO" id="GO:0005506">
    <property type="term" value="F:iron ion binding"/>
    <property type="evidence" value="ECO:0007669"/>
    <property type="project" value="InterPro"/>
</dbReference>
<name>A0A1G7AH67_9FLAO</name>
<dbReference type="Proteomes" id="UP000199109">
    <property type="component" value="Unassembled WGS sequence"/>
</dbReference>
<dbReference type="OrthoDB" id="9796965at2"/>
<dbReference type="AlphaFoldDB" id="A0A1G7AH67"/>
<feature type="domain" description="Scaffold protein Nfu/NifU N-terminal" evidence="2">
    <location>
        <begin position="6"/>
        <end position="92"/>
    </location>
</feature>
<dbReference type="InterPro" id="IPR034904">
    <property type="entry name" value="FSCA_dom_sf"/>
</dbReference>
<evidence type="ECO:0000313" key="4">
    <source>
        <dbReference type="Proteomes" id="UP000199109"/>
    </source>
</evidence>
<protein>
    <submittedName>
        <fullName evidence="3">Fe-S cluster biogenesis protein NfuA, 4Fe-4S-binding domain</fullName>
    </submittedName>
</protein>
<dbReference type="GO" id="GO:0051536">
    <property type="term" value="F:iron-sulfur cluster binding"/>
    <property type="evidence" value="ECO:0007669"/>
    <property type="project" value="InterPro"/>
</dbReference>
<dbReference type="PANTHER" id="PTHR11178:SF1">
    <property type="entry name" value="NFU1 IRON-SULFUR CLUSTER SCAFFOLD HOMOLOG, MITOCHONDRIAL"/>
    <property type="match status" value="1"/>
</dbReference>
<evidence type="ECO:0000259" key="2">
    <source>
        <dbReference type="SMART" id="SM00932"/>
    </source>
</evidence>
<dbReference type="Gene3D" id="3.30.1370.70">
    <property type="entry name" value="Scaffold protein Nfu/NifU, N-terminal domain"/>
    <property type="match status" value="2"/>
</dbReference>
<keyword evidence="4" id="KW-1185">Reference proteome</keyword>
<accession>A0A1G7AH67</accession>
<dbReference type="STRING" id="641691.SAMN05421636_103346"/>
<dbReference type="Gene3D" id="3.30.300.130">
    <property type="entry name" value="Fe-S cluster assembly (FSCA)"/>
    <property type="match status" value="1"/>
</dbReference>
<reference evidence="3 4" key="1">
    <citation type="submission" date="2016-10" db="EMBL/GenBank/DDBJ databases">
        <authorList>
            <person name="de Groot N.N."/>
        </authorList>
    </citation>
    <scope>NUCLEOTIDE SEQUENCE [LARGE SCALE GENOMIC DNA]</scope>
    <source>
        <strain evidence="3 4">DSM 23421</strain>
    </source>
</reference>
<dbReference type="GO" id="GO:0016226">
    <property type="term" value="P:iron-sulfur cluster assembly"/>
    <property type="evidence" value="ECO:0007669"/>
    <property type="project" value="InterPro"/>
</dbReference>
<dbReference type="InterPro" id="IPR014824">
    <property type="entry name" value="Nfu/NifU_N"/>
</dbReference>
<sequence>MKEYNITVVKTNNPNILKFETNHFLTTGKNYEFKNIDDAKKSPLAQQLFYLPFIKTVYVSGNFIGLERFDIVEWDDVKDEVAQQLVEYLNSGEPVVLEEAAEQKVAVTVYAEVTPNPAVMKFVANKAIVPTAFEFKNIDEAQKSGLAKQLFHFPFVKEIFIDLNYISISKYDMAEWEDITSELREFIRNYLADGKEVVSEEAVPQASEVKNSPAPEMVELDDTSQQIVNILEEYVKPAVASDGGNILFKSYESESKTVNVILQGACSGCPSSTFTLKNGIETMLKNMMGDKVNEVVALNG</sequence>
<dbReference type="EMBL" id="FNAO01000003">
    <property type="protein sequence ID" value="SDE13226.1"/>
    <property type="molecule type" value="Genomic_DNA"/>
</dbReference>
<dbReference type="SMART" id="SM00932">
    <property type="entry name" value="Nfu_N"/>
    <property type="match status" value="2"/>
</dbReference>
<evidence type="ECO:0000256" key="1">
    <source>
        <dbReference type="ARBA" id="ARBA00006420"/>
    </source>
</evidence>
<dbReference type="SUPFAM" id="SSF110836">
    <property type="entry name" value="Hypothetical protein SAV1430"/>
    <property type="match status" value="2"/>
</dbReference>